<dbReference type="AlphaFoldDB" id="A9B2E0"/>
<evidence type="ECO:0000313" key="3">
    <source>
        <dbReference type="Proteomes" id="UP000000787"/>
    </source>
</evidence>
<organism evidence="2 3">
    <name type="scientific">Herpetosiphon aurantiacus (strain ATCC 23779 / DSM 785 / 114-95)</name>
    <dbReference type="NCBI Taxonomy" id="316274"/>
    <lineage>
        <taxon>Bacteria</taxon>
        <taxon>Bacillati</taxon>
        <taxon>Chloroflexota</taxon>
        <taxon>Chloroflexia</taxon>
        <taxon>Herpetosiphonales</taxon>
        <taxon>Herpetosiphonaceae</taxon>
        <taxon>Herpetosiphon</taxon>
    </lineage>
</organism>
<proteinExistence type="predicted"/>
<dbReference type="BioCyc" id="HAUR316274:GHYA-1361-MONOMER"/>
<dbReference type="EMBL" id="CP000875">
    <property type="protein sequence ID" value="ABX03985.1"/>
    <property type="molecule type" value="Genomic_DNA"/>
</dbReference>
<dbReference type="HOGENOM" id="CLU_1989554_0_0_0"/>
<name>A9B2E0_HERA2</name>
<feature type="region of interest" description="Disordered" evidence="1">
    <location>
        <begin position="1"/>
        <end position="39"/>
    </location>
</feature>
<dbReference type="Proteomes" id="UP000000787">
    <property type="component" value="Chromosome"/>
</dbReference>
<dbReference type="STRING" id="316274.Haur_1340"/>
<dbReference type="KEGG" id="hau:Haur_1340"/>
<dbReference type="InParanoid" id="A9B2E0"/>
<evidence type="ECO:0000313" key="2">
    <source>
        <dbReference type="EMBL" id="ABX03985.1"/>
    </source>
</evidence>
<dbReference type="eggNOG" id="COG5412">
    <property type="taxonomic scope" value="Bacteria"/>
</dbReference>
<keyword evidence="3" id="KW-1185">Reference proteome</keyword>
<evidence type="ECO:0000256" key="1">
    <source>
        <dbReference type="SAM" id="MobiDB-lite"/>
    </source>
</evidence>
<accession>A9B2E0</accession>
<gene>
    <name evidence="2" type="ordered locus">Haur_1340</name>
</gene>
<reference evidence="2 3" key="1">
    <citation type="journal article" date="2011" name="Stand. Genomic Sci.">
        <title>Complete genome sequence of the filamentous gliding predatory bacterium Herpetosiphon aurantiacus type strain (114-95(T)).</title>
        <authorList>
            <person name="Kiss H."/>
            <person name="Nett M."/>
            <person name="Domin N."/>
            <person name="Martin K."/>
            <person name="Maresca J.A."/>
            <person name="Copeland A."/>
            <person name="Lapidus A."/>
            <person name="Lucas S."/>
            <person name="Berry K.W."/>
            <person name="Glavina Del Rio T."/>
            <person name="Dalin E."/>
            <person name="Tice H."/>
            <person name="Pitluck S."/>
            <person name="Richardson P."/>
            <person name="Bruce D."/>
            <person name="Goodwin L."/>
            <person name="Han C."/>
            <person name="Detter J.C."/>
            <person name="Schmutz J."/>
            <person name="Brettin T."/>
            <person name="Land M."/>
            <person name="Hauser L."/>
            <person name="Kyrpides N.C."/>
            <person name="Ivanova N."/>
            <person name="Goker M."/>
            <person name="Woyke T."/>
            <person name="Klenk H.P."/>
            <person name="Bryant D.A."/>
        </authorList>
    </citation>
    <scope>NUCLEOTIDE SEQUENCE [LARGE SCALE GENOMIC DNA]</scope>
    <source>
        <strain evidence="3">ATCC 23779 / DSM 785 / 114-95</strain>
    </source>
</reference>
<protein>
    <submittedName>
        <fullName evidence="2">Uncharacterized protein</fullName>
    </submittedName>
</protein>
<sequence>MEHARDDGQALSNRDRQQSQVNHSEAGSPGISNIPRGAEVFTAEETKGMAARMVVPQGGMVGTMANALPTNQPSAPSIINQITIDARQATNPAAIKAAVEEVWNKKMKDILGSATIRLKTNPFGK</sequence>
<feature type="compositionally biased region" description="Basic and acidic residues" evidence="1">
    <location>
        <begin position="1"/>
        <end position="17"/>
    </location>
</feature>